<dbReference type="RefSeq" id="WP_250724133.1">
    <property type="nucleotide sequence ID" value="NZ_CP098400.1"/>
</dbReference>
<name>A0A9J6ZQS5_9BACT</name>
<feature type="compositionally biased region" description="Basic residues" evidence="1">
    <location>
        <begin position="86"/>
        <end position="100"/>
    </location>
</feature>
<keyword evidence="2" id="KW-0812">Transmembrane</keyword>
<feature type="region of interest" description="Disordered" evidence="1">
    <location>
        <begin position="80"/>
        <end position="100"/>
    </location>
</feature>
<keyword evidence="2" id="KW-1133">Transmembrane helix</keyword>
<evidence type="ECO:0000256" key="1">
    <source>
        <dbReference type="SAM" id="MobiDB-lite"/>
    </source>
</evidence>
<reference evidence="3" key="1">
    <citation type="submission" date="2022-05" db="EMBL/GenBank/DDBJ databases">
        <authorList>
            <person name="Sun X."/>
        </authorList>
    </citation>
    <scope>NUCLEOTIDE SEQUENCE</scope>
    <source>
        <strain evidence="3">Ai-910</strain>
    </source>
</reference>
<dbReference type="KEGG" id="alkq:M9189_01430"/>
<feature type="transmembrane region" description="Helical" evidence="2">
    <location>
        <begin position="6"/>
        <end position="23"/>
    </location>
</feature>
<dbReference type="Proteomes" id="UP001056426">
    <property type="component" value="Chromosome"/>
</dbReference>
<proteinExistence type="predicted"/>
<keyword evidence="4" id="KW-1185">Reference proteome</keyword>
<accession>A0A9J6ZQS5</accession>
<keyword evidence="2" id="KW-0472">Membrane</keyword>
<evidence type="ECO:0000256" key="2">
    <source>
        <dbReference type="SAM" id="Phobius"/>
    </source>
</evidence>
<dbReference type="EMBL" id="CP098400">
    <property type="protein sequence ID" value="URW80021.1"/>
    <property type="molecule type" value="Genomic_DNA"/>
</dbReference>
<dbReference type="AlphaFoldDB" id="A0A9J6ZQS5"/>
<reference evidence="3" key="2">
    <citation type="submission" date="2022-06" db="EMBL/GenBank/DDBJ databases">
        <title>Xiashengella guii gen. nov. sp. nov., a bacterium isolated form anaerobic digestion tank.</title>
        <authorList>
            <person name="Huang H."/>
        </authorList>
    </citation>
    <scope>NUCLEOTIDE SEQUENCE</scope>
    <source>
        <strain evidence="3">Ai-910</strain>
    </source>
</reference>
<organism evidence="3 4">
    <name type="scientific">Xiashengella succiniciproducens</name>
    <dbReference type="NCBI Taxonomy" id="2949635"/>
    <lineage>
        <taxon>Bacteria</taxon>
        <taxon>Pseudomonadati</taxon>
        <taxon>Bacteroidota</taxon>
        <taxon>Bacteroidia</taxon>
        <taxon>Marinilabiliales</taxon>
        <taxon>Marinilabiliaceae</taxon>
        <taxon>Xiashengella</taxon>
    </lineage>
</organism>
<evidence type="ECO:0000313" key="3">
    <source>
        <dbReference type="EMBL" id="URW80021.1"/>
    </source>
</evidence>
<protein>
    <submittedName>
        <fullName evidence="3">Uncharacterized protein</fullName>
    </submittedName>
</protein>
<sequence length="155" mass="17587">MSDSLGDILYILVMLGVVLIGAIRERNSQGKGKVLPEDEVHDYPTEAFPPIKQWLEQMEAAKPRTEPLLIPPIPQARIKERETGKGRAKIQGRAATRRPRVSLETTPRMQLKKAAIKEPVIVEENDADGWFPGEDEQFDLRQAVIYSEILKRPTY</sequence>
<evidence type="ECO:0000313" key="4">
    <source>
        <dbReference type="Proteomes" id="UP001056426"/>
    </source>
</evidence>
<gene>
    <name evidence="3" type="ORF">M9189_01430</name>
</gene>